<feature type="region of interest" description="Disordered" evidence="1">
    <location>
        <begin position="1"/>
        <end position="64"/>
    </location>
</feature>
<comment type="caution">
    <text evidence="2">The sequence shown here is derived from an EMBL/GenBank/DDBJ whole genome shotgun (WGS) entry which is preliminary data.</text>
</comment>
<evidence type="ECO:0000256" key="1">
    <source>
        <dbReference type="SAM" id="MobiDB-lite"/>
    </source>
</evidence>
<feature type="compositionally biased region" description="Basic and acidic residues" evidence="1">
    <location>
        <begin position="1"/>
        <end position="10"/>
    </location>
</feature>
<dbReference type="AlphaFoldDB" id="A0A765ACB5"/>
<evidence type="ECO:0000313" key="2">
    <source>
        <dbReference type="EMBL" id="HAG5305493.1"/>
    </source>
</evidence>
<organism evidence="2">
    <name type="scientific">Salmonella enterica</name>
    <name type="common">Salmonella choleraesuis</name>
    <dbReference type="NCBI Taxonomy" id="28901"/>
    <lineage>
        <taxon>Bacteria</taxon>
        <taxon>Pseudomonadati</taxon>
        <taxon>Pseudomonadota</taxon>
        <taxon>Gammaproteobacteria</taxon>
        <taxon>Enterobacterales</taxon>
        <taxon>Enterobacteriaceae</taxon>
        <taxon>Salmonella</taxon>
    </lineage>
</organism>
<feature type="compositionally biased region" description="Basic and acidic residues" evidence="1">
    <location>
        <begin position="17"/>
        <end position="28"/>
    </location>
</feature>
<reference evidence="2" key="2">
    <citation type="submission" date="2020-02" db="EMBL/GenBank/DDBJ databases">
        <authorList>
            <consortium name="NCBI Pathogen Detection Project"/>
        </authorList>
    </citation>
    <scope>NUCLEOTIDE SEQUENCE</scope>
    <source>
        <strain evidence="2">MA.1109T62965</strain>
    </source>
</reference>
<dbReference type="EMBL" id="DAAYQJ010000026">
    <property type="protein sequence ID" value="HAG5305493.1"/>
    <property type="molecule type" value="Genomic_DNA"/>
</dbReference>
<gene>
    <name evidence="2" type="ORF">G8S44_004274</name>
</gene>
<name>A0A765ACB5_SALER</name>
<accession>A0A765ACB5</accession>
<sequence>MEYRSRRLFDGKAMPRKRLEGRSSEKGDGLAYTAGAVKAPVPCPAGRGTLTTGSVPAAPRQPAQ</sequence>
<reference evidence="2" key="1">
    <citation type="journal article" date="2018" name="Genome Biol.">
        <title>SKESA: strategic k-mer extension for scrupulous assemblies.</title>
        <authorList>
            <person name="Souvorov A."/>
            <person name="Agarwala R."/>
            <person name="Lipman D.J."/>
        </authorList>
    </citation>
    <scope>NUCLEOTIDE SEQUENCE</scope>
    <source>
        <strain evidence="2">MA.1109T62965</strain>
    </source>
</reference>
<protein>
    <submittedName>
        <fullName evidence="2">Uncharacterized protein</fullName>
    </submittedName>
</protein>
<proteinExistence type="predicted"/>